<feature type="compositionally biased region" description="Low complexity" evidence="4">
    <location>
        <begin position="1"/>
        <end position="19"/>
    </location>
</feature>
<keyword evidence="3" id="KW-0238">DNA-binding</keyword>
<dbReference type="Pfam" id="PF05190">
    <property type="entry name" value="MutS_IV"/>
    <property type="match status" value="1"/>
</dbReference>
<evidence type="ECO:0000313" key="7">
    <source>
        <dbReference type="Proteomes" id="UP001295423"/>
    </source>
</evidence>
<dbReference type="PROSITE" id="PS00486">
    <property type="entry name" value="DNA_MISMATCH_REPAIR_2"/>
    <property type="match status" value="1"/>
</dbReference>
<dbReference type="Pfam" id="PF00488">
    <property type="entry name" value="MutS_V"/>
    <property type="match status" value="1"/>
</dbReference>
<dbReference type="GO" id="GO:0006298">
    <property type="term" value="P:mismatch repair"/>
    <property type="evidence" value="ECO:0007669"/>
    <property type="project" value="InterPro"/>
</dbReference>
<comment type="caution">
    <text evidence="6">The sequence shown here is derived from an EMBL/GenBank/DDBJ whole genome shotgun (WGS) entry which is preliminary data.</text>
</comment>
<keyword evidence="2" id="KW-0067">ATP-binding</keyword>
<feature type="region of interest" description="Disordered" evidence="4">
    <location>
        <begin position="1"/>
        <end position="33"/>
    </location>
</feature>
<evidence type="ECO:0000259" key="5">
    <source>
        <dbReference type="PROSITE" id="PS00486"/>
    </source>
</evidence>
<dbReference type="GO" id="GO:0006312">
    <property type="term" value="P:mitotic recombination"/>
    <property type="evidence" value="ECO:0007669"/>
    <property type="project" value="TreeGrafter"/>
</dbReference>
<dbReference type="EMBL" id="CAKOGP040002092">
    <property type="protein sequence ID" value="CAJ1961990.1"/>
    <property type="molecule type" value="Genomic_DNA"/>
</dbReference>
<evidence type="ECO:0000256" key="1">
    <source>
        <dbReference type="ARBA" id="ARBA00022741"/>
    </source>
</evidence>
<dbReference type="SMART" id="SM00533">
    <property type="entry name" value="MUTSd"/>
    <property type="match status" value="1"/>
</dbReference>
<dbReference type="GO" id="GO:0005524">
    <property type="term" value="F:ATP binding"/>
    <property type="evidence" value="ECO:0007669"/>
    <property type="project" value="UniProtKB-KW"/>
</dbReference>
<dbReference type="Gene3D" id="3.40.50.300">
    <property type="entry name" value="P-loop containing nucleotide triphosphate hydrolases"/>
    <property type="match status" value="1"/>
</dbReference>
<keyword evidence="7" id="KW-1185">Reference proteome</keyword>
<keyword evidence="1" id="KW-0547">Nucleotide-binding</keyword>
<dbReference type="InterPro" id="IPR036187">
    <property type="entry name" value="DNA_mismatch_repair_MutS_sf"/>
</dbReference>
<feature type="domain" description="DNA mismatch repair proteins mutS family" evidence="5">
    <location>
        <begin position="755"/>
        <end position="771"/>
    </location>
</feature>
<sequence length="914" mass="100205">MSTNNNVEASSNNNINAAAHHPQSENTTNMTNNNNAALDEEFQTTCISVLIGSLASGSQAKQHTSNNTVPLVVWTTQQRCARSNKDDPHKYTLEYFEFLDDARRFTHLDQLLLKLNAVSNMDDDDEEEITTGKNKKPALEQVHLASVDGFSTAADDPDDDTITPMKSKKGGSSNSKYRHRLDRIGSALTSFLDERLEKQATCKLHEQLPSIVKDHSKMESTLQSILLEDSWLGLKGNTQLQKGSLLQQGLALHLSTTLSHDNDPSSSSSSSSSFQLIKGILNSHLVMDQTAAEAIHLLPPPNAGVASHVGGHFSNNSIYGLLAKPLLTSMGKHKLQIWLKQPLIDLNKIQARQDAVSSLLGLGKDSIRDALRGMSGIDMVHLSTVLANYGAEGQNALTTQASLKAMYQLWLLARQQLPNLLEATEGLQEDFQSSSLLQELHIQLQQLAGELSRASGLVEAVLDLDAAPRDFLVQSQFSEELSSLNQEIEAVHQHVDDELDAMQQLWADSSNQTTKVRLEKCTFDNVVSWQFRLPNTNDLKLLECLGSGLETHRLLKNGVYFSTKPLRALSAQYQELMESYSQQSQQIVQNAMEVATSYQTVVERAAQVVATLDVLCGLAHTAAYSVHGYCKPTLTDSDDPGFGIELKAARHPCVELQEDVEFIPNDVTLTFGDSNFCIVTGPNMGGKSTYIRSLGAIVCMAQIGSYVPCDAATINLCHSILARVGAGDLQERGISTFMAEMLEAGSILRTATKRSLIIIDELGRGTSTFDGYGLARAISEHVLQNIGCMVVFATHFHELTAMEGIQNCHVTAQKGQQGLTFLYQVQPGPCLESFGIQVAEMANVPACVIEDAKRKAEELEQFDTSKSKKQKSAETKDDNIRFCQTFCSMDLPSILNDNRFSSQAKQGKLLELLA</sequence>
<accession>A0AAD2G4G0</accession>
<dbReference type="InterPro" id="IPR000432">
    <property type="entry name" value="DNA_mismatch_repair_MutS_C"/>
</dbReference>
<reference evidence="6" key="1">
    <citation type="submission" date="2023-08" db="EMBL/GenBank/DDBJ databases">
        <authorList>
            <person name="Audoor S."/>
            <person name="Bilcke G."/>
        </authorList>
    </citation>
    <scope>NUCLEOTIDE SEQUENCE</scope>
</reference>
<dbReference type="SUPFAM" id="SSF48334">
    <property type="entry name" value="DNA repair protein MutS, domain III"/>
    <property type="match status" value="1"/>
</dbReference>
<organism evidence="6 7">
    <name type="scientific">Cylindrotheca closterium</name>
    <dbReference type="NCBI Taxonomy" id="2856"/>
    <lineage>
        <taxon>Eukaryota</taxon>
        <taxon>Sar</taxon>
        <taxon>Stramenopiles</taxon>
        <taxon>Ochrophyta</taxon>
        <taxon>Bacillariophyta</taxon>
        <taxon>Bacillariophyceae</taxon>
        <taxon>Bacillariophycidae</taxon>
        <taxon>Bacillariales</taxon>
        <taxon>Bacillariaceae</taxon>
        <taxon>Cylindrotheca</taxon>
    </lineage>
</organism>
<evidence type="ECO:0000313" key="6">
    <source>
        <dbReference type="EMBL" id="CAJ1961990.1"/>
    </source>
</evidence>
<dbReference type="PANTHER" id="PTHR11361:SF35">
    <property type="entry name" value="DNA MISMATCH REPAIR PROTEIN MSH2"/>
    <property type="match status" value="1"/>
</dbReference>
<dbReference type="GO" id="GO:0030983">
    <property type="term" value="F:mismatched DNA binding"/>
    <property type="evidence" value="ECO:0007669"/>
    <property type="project" value="InterPro"/>
</dbReference>
<dbReference type="Proteomes" id="UP001295423">
    <property type="component" value="Unassembled WGS sequence"/>
</dbReference>
<dbReference type="AlphaFoldDB" id="A0AAD2G4G0"/>
<dbReference type="InterPro" id="IPR007861">
    <property type="entry name" value="DNA_mismatch_repair_MutS_clamp"/>
</dbReference>
<dbReference type="GO" id="GO:0032301">
    <property type="term" value="C:MutSalpha complex"/>
    <property type="evidence" value="ECO:0007669"/>
    <property type="project" value="TreeGrafter"/>
</dbReference>
<evidence type="ECO:0000256" key="2">
    <source>
        <dbReference type="ARBA" id="ARBA00022840"/>
    </source>
</evidence>
<gene>
    <name evidence="6" type="ORF">CYCCA115_LOCUS19472</name>
</gene>
<dbReference type="InterPro" id="IPR045076">
    <property type="entry name" value="MutS"/>
</dbReference>
<dbReference type="SMART" id="SM00534">
    <property type="entry name" value="MUTSac"/>
    <property type="match status" value="1"/>
</dbReference>
<feature type="region of interest" description="Disordered" evidence="4">
    <location>
        <begin position="150"/>
        <end position="178"/>
    </location>
</feature>
<dbReference type="InterPro" id="IPR027417">
    <property type="entry name" value="P-loop_NTPase"/>
</dbReference>
<dbReference type="SUPFAM" id="SSF52540">
    <property type="entry name" value="P-loop containing nucleoside triphosphate hydrolases"/>
    <property type="match status" value="1"/>
</dbReference>
<protein>
    <recommendedName>
        <fullName evidence="5">DNA mismatch repair proteins mutS family domain-containing protein</fullName>
    </recommendedName>
</protein>
<dbReference type="PANTHER" id="PTHR11361">
    <property type="entry name" value="DNA MISMATCH REPAIR PROTEIN MUTS FAMILY MEMBER"/>
    <property type="match status" value="1"/>
</dbReference>
<name>A0AAD2G4G0_9STRA</name>
<dbReference type="GO" id="GO:0140664">
    <property type="term" value="F:ATP-dependent DNA damage sensor activity"/>
    <property type="evidence" value="ECO:0007669"/>
    <property type="project" value="InterPro"/>
</dbReference>
<dbReference type="Gene3D" id="1.10.1420.10">
    <property type="match status" value="2"/>
</dbReference>
<dbReference type="InterPro" id="IPR007696">
    <property type="entry name" value="DNA_mismatch_repair_MutS_core"/>
</dbReference>
<evidence type="ECO:0000256" key="4">
    <source>
        <dbReference type="SAM" id="MobiDB-lite"/>
    </source>
</evidence>
<proteinExistence type="predicted"/>
<evidence type="ECO:0000256" key="3">
    <source>
        <dbReference type="ARBA" id="ARBA00023125"/>
    </source>
</evidence>
<dbReference type="Pfam" id="PF05192">
    <property type="entry name" value="MutS_III"/>
    <property type="match status" value="1"/>
</dbReference>